<name>A0A5B7SQW0_9FLAO</name>
<keyword evidence="1" id="KW-0472">Membrane</keyword>
<feature type="transmembrane region" description="Helical" evidence="1">
    <location>
        <begin position="91"/>
        <end position="110"/>
    </location>
</feature>
<accession>A0A5B7SQW0</accession>
<feature type="transmembrane region" description="Helical" evidence="1">
    <location>
        <begin position="7"/>
        <end position="24"/>
    </location>
</feature>
<sequence>MNLLVKGFAYIFGVLSIVSAVLQYNDPDPLMWIVIYGVAAVLSFGFALERIPFGILLVAGIVALASGWYLFPEQFQGFEVGNGDIGNVEEAREAVGLFIVGVVHLFFAIWTRYWRKS</sequence>
<evidence type="ECO:0000313" key="2">
    <source>
        <dbReference type="EMBL" id="QCW99392.1"/>
    </source>
</evidence>
<dbReference type="AlphaFoldDB" id="A0A5B7SQW0"/>
<feature type="transmembrane region" description="Helical" evidence="1">
    <location>
        <begin position="53"/>
        <end position="71"/>
    </location>
</feature>
<reference evidence="2 3" key="1">
    <citation type="submission" date="2019-05" db="EMBL/GenBank/DDBJ databases">
        <title>Genome sequencing of F202Z8.</title>
        <authorList>
            <person name="Kwon Y.M."/>
        </authorList>
    </citation>
    <scope>NUCLEOTIDE SEQUENCE [LARGE SCALE GENOMIC DNA]</scope>
    <source>
        <strain evidence="2 3">F202Z8</strain>
    </source>
</reference>
<protein>
    <recommendedName>
        <fullName evidence="4">Transmembrane family 220, helix</fullName>
    </recommendedName>
</protein>
<keyword evidence="1" id="KW-1133">Transmembrane helix</keyword>
<keyword evidence="1" id="KW-0812">Transmembrane</keyword>
<dbReference type="InterPro" id="IPR029377">
    <property type="entry name" value="TMEM220"/>
</dbReference>
<gene>
    <name evidence="2" type="ORF">FGM00_04420</name>
</gene>
<evidence type="ECO:0008006" key="4">
    <source>
        <dbReference type="Google" id="ProtNLM"/>
    </source>
</evidence>
<dbReference type="KEGG" id="asag:FGM00_04420"/>
<dbReference type="RefSeq" id="WP_138851745.1">
    <property type="nucleotide sequence ID" value="NZ_CP040710.1"/>
</dbReference>
<dbReference type="EMBL" id="CP040710">
    <property type="protein sequence ID" value="QCW99392.1"/>
    <property type="molecule type" value="Genomic_DNA"/>
</dbReference>
<evidence type="ECO:0000256" key="1">
    <source>
        <dbReference type="SAM" id="Phobius"/>
    </source>
</evidence>
<evidence type="ECO:0000313" key="3">
    <source>
        <dbReference type="Proteomes" id="UP000310017"/>
    </source>
</evidence>
<dbReference type="OrthoDB" id="329078at2"/>
<keyword evidence="3" id="KW-1185">Reference proteome</keyword>
<feature type="transmembrane region" description="Helical" evidence="1">
    <location>
        <begin position="30"/>
        <end position="48"/>
    </location>
</feature>
<organism evidence="2 3">
    <name type="scientific">Aggregatimonas sangjinii</name>
    <dbReference type="NCBI Taxonomy" id="2583587"/>
    <lineage>
        <taxon>Bacteria</taxon>
        <taxon>Pseudomonadati</taxon>
        <taxon>Bacteroidota</taxon>
        <taxon>Flavobacteriia</taxon>
        <taxon>Flavobacteriales</taxon>
        <taxon>Flavobacteriaceae</taxon>
        <taxon>Aggregatimonas</taxon>
    </lineage>
</organism>
<proteinExistence type="predicted"/>
<dbReference type="Pfam" id="PF15071">
    <property type="entry name" value="TMEM220"/>
    <property type="match status" value="1"/>
</dbReference>
<dbReference type="Proteomes" id="UP000310017">
    <property type="component" value="Chromosome"/>
</dbReference>